<feature type="transmembrane region" description="Helical" evidence="1">
    <location>
        <begin position="510"/>
        <end position="531"/>
    </location>
</feature>
<dbReference type="PANTHER" id="PTHR30287:SF2">
    <property type="entry name" value="BLL1001 PROTEIN"/>
    <property type="match status" value="1"/>
</dbReference>
<dbReference type="Proteomes" id="UP000271678">
    <property type="component" value="Unassembled WGS sequence"/>
</dbReference>
<keyword evidence="3" id="KW-1185">Reference proteome</keyword>
<dbReference type="AlphaFoldDB" id="A0A3M9MJQ2"/>
<dbReference type="OrthoDB" id="3275641at2"/>
<keyword evidence="1" id="KW-0812">Transmembrane</keyword>
<feature type="transmembrane region" description="Helical" evidence="1">
    <location>
        <begin position="466"/>
        <end position="489"/>
    </location>
</feature>
<name>A0A3M9MJQ2_9MICO</name>
<evidence type="ECO:0000313" key="3">
    <source>
        <dbReference type="Proteomes" id="UP000271678"/>
    </source>
</evidence>
<dbReference type="RefSeq" id="WP_123269286.1">
    <property type="nucleotide sequence ID" value="NZ_RJJQ01000001.1"/>
</dbReference>
<accession>A0A3M9MJQ2</accession>
<comment type="caution">
    <text evidence="2">The sequence shown here is derived from an EMBL/GenBank/DDBJ whole genome shotgun (WGS) entry which is preliminary data.</text>
</comment>
<feature type="transmembrane region" description="Helical" evidence="1">
    <location>
        <begin position="843"/>
        <end position="868"/>
    </location>
</feature>
<dbReference type="InterPro" id="IPR038766">
    <property type="entry name" value="Membrane_comp_ABC_pdt"/>
</dbReference>
<gene>
    <name evidence="2" type="ORF">EFY87_00090</name>
</gene>
<feature type="transmembrane region" description="Helical" evidence="1">
    <location>
        <begin position="387"/>
        <end position="413"/>
    </location>
</feature>
<dbReference type="GO" id="GO:0005886">
    <property type="term" value="C:plasma membrane"/>
    <property type="evidence" value="ECO:0007669"/>
    <property type="project" value="TreeGrafter"/>
</dbReference>
<keyword evidence="1" id="KW-1133">Transmembrane helix</keyword>
<feature type="transmembrane region" description="Helical" evidence="1">
    <location>
        <begin position="344"/>
        <end position="367"/>
    </location>
</feature>
<keyword evidence="1" id="KW-0472">Membrane</keyword>
<evidence type="ECO:0000256" key="1">
    <source>
        <dbReference type="SAM" id="Phobius"/>
    </source>
</evidence>
<dbReference type="PANTHER" id="PTHR30287">
    <property type="entry name" value="MEMBRANE COMPONENT OF PREDICTED ABC SUPERFAMILY METABOLITE UPTAKE TRANSPORTER"/>
    <property type="match status" value="1"/>
</dbReference>
<feature type="transmembrane region" description="Helical" evidence="1">
    <location>
        <begin position="745"/>
        <end position="771"/>
    </location>
</feature>
<protein>
    <recommendedName>
        <fullName evidence="4">ABC transporter permease</fullName>
    </recommendedName>
</protein>
<sequence>MTRLATIARRHRFGHAVLFAVTVCLLVGTASVDPLLTRSFRNALITFHAEQQGVSGSQVQFESGGTSPLSIAQLEKAVDPRVRAVTAAPIESRTVVVSSLKTVQPVRIQSTQDACAHVHLVSGRCPTARNEVMVAQAAVRGNGSKILHLGAQLPVTGSTLWAGDPRLNPRKTMRLVGIFTVSDDNPFWGGTGVGDYAPPTATSTSPTEYWLTPASTFAGKVPTAPQSQTKDAPPGVSWLGITSTVSYPVLPTRLNPQTLPAAVAGVNATTAKLGQQVTVFESLSRIQELTHTDVRQAGQILPFLLVQLGVVLLILLVQVTSYFGTARRGEAAVLKMRGNGTRGVVRFGAEEFLPSYVVGVVCGLGLAYVVDELVRRLWLPGDVDAAWNWTACCAALAMATLVLVVWLVCWTAMARQSISALLRVRPPRTRGARLSMPLAVLGTLCLIGVILTATKNLTGAPVQVTPVLLAGLVALVVGALLTPVAAWLVRRLLARRRAAGALAVAQLGRRAGVVTAVATLVITSALFTLSISQFARGGENRAARTAADLGAPAVINLGTGFDTVSGQALEQAVNSVDPHHRDFSPAVGIASATSESNAILGVVPSDLQRMGLRTGLAQPIPWSALRGGGSTDEPTALAATWTLPANTGSVIQAPTMMDVDGPYRVVGTAPYIPGAGARTLVVNLATMLASGNRRDNVTYQVFSATQNPHRIAQLEDATRKAGFASATVQTETKTRASYDATATAWAMNLSIVVSILSVFAALTSVVLVAVASRRDRQSDLRALRTGGVPRRVARAATVGEFALLTLLGTVIGTATAPLAALLTGPTMLWWSTPPAEPLTRTGFMWPVGVVAAAVLIVLLLVVATVFGLRLARAADKGEGRTA</sequence>
<organism evidence="2 3">
    <name type="scientific">Flexivirga caeni</name>
    <dbReference type="NCBI Taxonomy" id="2294115"/>
    <lineage>
        <taxon>Bacteria</taxon>
        <taxon>Bacillati</taxon>
        <taxon>Actinomycetota</taxon>
        <taxon>Actinomycetes</taxon>
        <taxon>Micrococcales</taxon>
        <taxon>Dermacoccaceae</taxon>
        <taxon>Flexivirga</taxon>
    </lineage>
</organism>
<proteinExistence type="predicted"/>
<feature type="transmembrane region" description="Helical" evidence="1">
    <location>
        <begin position="300"/>
        <end position="323"/>
    </location>
</feature>
<evidence type="ECO:0008006" key="4">
    <source>
        <dbReference type="Google" id="ProtNLM"/>
    </source>
</evidence>
<feature type="transmembrane region" description="Helical" evidence="1">
    <location>
        <begin position="434"/>
        <end position="454"/>
    </location>
</feature>
<evidence type="ECO:0000313" key="2">
    <source>
        <dbReference type="EMBL" id="RNI25093.1"/>
    </source>
</evidence>
<reference evidence="2 3" key="1">
    <citation type="submission" date="2018-11" db="EMBL/GenBank/DDBJ databases">
        <title>Draft genome of Simplicispira Flexivirga sp. BO-16.</title>
        <authorList>
            <person name="Im W.T."/>
        </authorList>
    </citation>
    <scope>NUCLEOTIDE SEQUENCE [LARGE SCALE GENOMIC DNA]</scope>
    <source>
        <strain evidence="2 3">BO-16</strain>
    </source>
</reference>
<feature type="transmembrane region" description="Helical" evidence="1">
    <location>
        <begin position="801"/>
        <end position="823"/>
    </location>
</feature>
<dbReference type="EMBL" id="RJJQ01000001">
    <property type="protein sequence ID" value="RNI25093.1"/>
    <property type="molecule type" value="Genomic_DNA"/>
</dbReference>